<keyword evidence="1" id="KW-0812">Transmembrane</keyword>
<keyword evidence="1" id="KW-0472">Membrane</keyword>
<keyword evidence="1" id="KW-1133">Transmembrane helix</keyword>
<organism evidence="2 3">
    <name type="scientific">Trifolium subterraneum</name>
    <name type="common">Subterranean clover</name>
    <dbReference type="NCBI Taxonomy" id="3900"/>
    <lineage>
        <taxon>Eukaryota</taxon>
        <taxon>Viridiplantae</taxon>
        <taxon>Streptophyta</taxon>
        <taxon>Embryophyta</taxon>
        <taxon>Tracheophyta</taxon>
        <taxon>Spermatophyta</taxon>
        <taxon>Magnoliopsida</taxon>
        <taxon>eudicotyledons</taxon>
        <taxon>Gunneridae</taxon>
        <taxon>Pentapetalae</taxon>
        <taxon>rosids</taxon>
        <taxon>fabids</taxon>
        <taxon>Fabales</taxon>
        <taxon>Fabaceae</taxon>
        <taxon>Papilionoideae</taxon>
        <taxon>50 kb inversion clade</taxon>
        <taxon>NPAAA clade</taxon>
        <taxon>Hologalegina</taxon>
        <taxon>IRL clade</taxon>
        <taxon>Trifolieae</taxon>
        <taxon>Trifolium</taxon>
    </lineage>
</organism>
<evidence type="ECO:0000313" key="2">
    <source>
        <dbReference type="EMBL" id="GAU25158.1"/>
    </source>
</evidence>
<proteinExistence type="predicted"/>
<feature type="transmembrane region" description="Helical" evidence="1">
    <location>
        <begin position="20"/>
        <end position="44"/>
    </location>
</feature>
<protein>
    <submittedName>
        <fullName evidence="2">Uncharacterized protein</fullName>
    </submittedName>
</protein>
<gene>
    <name evidence="2" type="ORF">TSUD_150570</name>
</gene>
<sequence length="76" mass="8655">MCRVVISISRSLEDYSQVRLYQNLVTMLGLISYPPIGIALTGAYSRKLIVVDARFAILLHVPEAVIWGDLDHRWLQ</sequence>
<reference evidence="3" key="1">
    <citation type="journal article" date="2017" name="Front. Plant Sci.">
        <title>Climate Clever Clovers: New Paradigm to Reduce the Environmental Footprint of Ruminants by Breeding Low Methanogenic Forages Utilizing Haplotype Variation.</title>
        <authorList>
            <person name="Kaur P."/>
            <person name="Appels R."/>
            <person name="Bayer P.E."/>
            <person name="Keeble-Gagnere G."/>
            <person name="Wang J."/>
            <person name="Hirakawa H."/>
            <person name="Shirasawa K."/>
            <person name="Vercoe P."/>
            <person name="Stefanova K."/>
            <person name="Durmic Z."/>
            <person name="Nichols P."/>
            <person name="Revell C."/>
            <person name="Isobe S.N."/>
            <person name="Edwards D."/>
            <person name="Erskine W."/>
        </authorList>
    </citation>
    <scope>NUCLEOTIDE SEQUENCE [LARGE SCALE GENOMIC DNA]</scope>
    <source>
        <strain evidence="3">cv. Daliak</strain>
    </source>
</reference>
<evidence type="ECO:0000313" key="3">
    <source>
        <dbReference type="Proteomes" id="UP000242715"/>
    </source>
</evidence>
<evidence type="ECO:0000256" key="1">
    <source>
        <dbReference type="SAM" id="Phobius"/>
    </source>
</evidence>
<dbReference type="EMBL" id="DF973306">
    <property type="protein sequence ID" value="GAU25158.1"/>
    <property type="molecule type" value="Genomic_DNA"/>
</dbReference>
<dbReference type="Proteomes" id="UP000242715">
    <property type="component" value="Unassembled WGS sequence"/>
</dbReference>
<dbReference type="AlphaFoldDB" id="A0A2Z6M2K8"/>
<name>A0A2Z6M2K8_TRISU</name>
<keyword evidence="3" id="KW-1185">Reference proteome</keyword>
<accession>A0A2Z6M2K8</accession>